<reference evidence="2" key="1">
    <citation type="submission" date="2019-01" db="EMBL/GenBank/DDBJ databases">
        <title>Draft genomes of a novel of Sporanaerobacter strains.</title>
        <authorList>
            <person name="Ma S."/>
        </authorList>
    </citation>
    <scope>NUCLEOTIDE SEQUENCE [LARGE SCALE GENOMIC DNA]</scope>
    <source>
        <strain evidence="2">NJN-17</strain>
    </source>
</reference>
<evidence type="ECO:0000313" key="2">
    <source>
        <dbReference type="Proteomes" id="UP000287969"/>
    </source>
</evidence>
<accession>A0A410QGP3</accession>
<dbReference type="InterPro" id="IPR023860">
    <property type="entry name" value="FeFe-hyd_TM1266"/>
</dbReference>
<dbReference type="KEGG" id="spoa:EQM13_16750"/>
<dbReference type="AlphaFoldDB" id="A0A410QGP3"/>
<dbReference type="SUPFAM" id="SSF55021">
    <property type="entry name" value="ACT-like"/>
    <property type="match status" value="1"/>
</dbReference>
<dbReference type="Pfam" id="PF21699">
    <property type="entry name" value="TM1266-like"/>
    <property type="match status" value="1"/>
</dbReference>
<dbReference type="InterPro" id="IPR045865">
    <property type="entry name" value="ACT-like_dom_sf"/>
</dbReference>
<evidence type="ECO:0000313" key="1">
    <source>
        <dbReference type="EMBL" id="QAT63099.1"/>
    </source>
</evidence>
<dbReference type="NCBIfam" id="TIGR03959">
    <property type="entry name" value="hyd_TM1266"/>
    <property type="match status" value="1"/>
</dbReference>
<dbReference type="EMBL" id="CP035282">
    <property type="protein sequence ID" value="QAT63099.1"/>
    <property type="molecule type" value="Genomic_DNA"/>
</dbReference>
<dbReference type="OrthoDB" id="9796135at2"/>
<dbReference type="Gene3D" id="3.30.70.1150">
    <property type="entry name" value="ACT-like. Chain A, domain 2"/>
    <property type="match status" value="1"/>
</dbReference>
<proteinExistence type="predicted"/>
<dbReference type="InterPro" id="IPR027271">
    <property type="entry name" value="Acetolactate_synth/TF_NikR_C"/>
</dbReference>
<gene>
    <name evidence="1" type="ORF">EQM13_16750</name>
</gene>
<protein>
    <submittedName>
        <fullName evidence="1">Iron-only hydrogenase system regulator</fullName>
    </submittedName>
</protein>
<sequence>MEKGGKFLKERIGVISAILENPKGSQYEFNKIVSEYKRIIKGRMGIPFDEEDISVISITVVGTLDEINSLTGKLGNLHECIVKTSISKKELDI</sequence>
<name>A0A410QGP3_9FIRM</name>
<dbReference type="Proteomes" id="UP000287969">
    <property type="component" value="Chromosome"/>
</dbReference>
<keyword evidence="2" id="KW-1185">Reference proteome</keyword>
<organism evidence="1 2">
    <name type="scientific">Acidilutibacter cellobiosedens</name>
    <dbReference type="NCBI Taxonomy" id="2507161"/>
    <lineage>
        <taxon>Bacteria</taxon>
        <taxon>Bacillati</taxon>
        <taxon>Bacillota</taxon>
        <taxon>Tissierellia</taxon>
        <taxon>Tissierellales</taxon>
        <taxon>Acidilutibacteraceae</taxon>
        <taxon>Acidilutibacter</taxon>
    </lineage>
</organism>